<evidence type="ECO:0000313" key="3">
    <source>
        <dbReference type="Proteomes" id="UP000294739"/>
    </source>
</evidence>
<dbReference type="Proteomes" id="UP000294739">
    <property type="component" value="Unassembled WGS sequence"/>
</dbReference>
<sequence>MRVFLAGATGAVGRSLIPVLVGAGHEVVGTTRSPDKVPELRAAGAEGVVVDGLDAGGVLRAVRAAAPDVIVQQQTALAGGSGDLKHWDDEFAATNRLRTEGTDHLLSAAREVGVRRFVAQSYTGWPNARSGGPVKTEDDPLEANPPAACRQTLQAIQYQERVTTTTPGIDGLALRYGSFYGRGTGLTGDDVAGMLRKRRFPLVGGGTAVWTVVHIDDAARATLAAVEGGAPGVYNVVDDDPAPVAQMLPALAAALGAKPPLNLPAWLARPLIGDFGVTFMTTLRGASNAKAKRELGWKPQYPSWREGFRAISR</sequence>
<accession>A0A4V2Z2H5</accession>
<evidence type="ECO:0000313" key="2">
    <source>
        <dbReference type="EMBL" id="TDE08888.1"/>
    </source>
</evidence>
<evidence type="ECO:0000259" key="1">
    <source>
        <dbReference type="Pfam" id="PF01370"/>
    </source>
</evidence>
<dbReference type="InParanoid" id="A0A4V2Z2H5"/>
<dbReference type="Pfam" id="PF01370">
    <property type="entry name" value="Epimerase"/>
    <property type="match status" value="1"/>
</dbReference>
<feature type="domain" description="NAD-dependent epimerase/dehydratase" evidence="1">
    <location>
        <begin position="3"/>
        <end position="236"/>
    </location>
</feature>
<dbReference type="InterPro" id="IPR051783">
    <property type="entry name" value="NAD(P)-dependent_oxidoreduct"/>
</dbReference>
<protein>
    <submittedName>
        <fullName evidence="2">NAD(P)-dependent oxidoreductase</fullName>
    </submittedName>
</protein>
<dbReference type="InterPro" id="IPR036291">
    <property type="entry name" value="NAD(P)-bd_dom_sf"/>
</dbReference>
<dbReference type="EMBL" id="SMKZ01000021">
    <property type="protein sequence ID" value="TDE08888.1"/>
    <property type="molecule type" value="Genomic_DNA"/>
</dbReference>
<dbReference type="SUPFAM" id="SSF51735">
    <property type="entry name" value="NAD(P)-binding Rossmann-fold domains"/>
    <property type="match status" value="1"/>
</dbReference>
<dbReference type="Gene3D" id="3.40.50.720">
    <property type="entry name" value="NAD(P)-binding Rossmann-like Domain"/>
    <property type="match status" value="1"/>
</dbReference>
<dbReference type="PANTHER" id="PTHR48079">
    <property type="entry name" value="PROTEIN YEEZ"/>
    <property type="match status" value="1"/>
</dbReference>
<proteinExistence type="predicted"/>
<keyword evidence="3" id="KW-1185">Reference proteome</keyword>
<dbReference type="GO" id="GO:0005737">
    <property type="term" value="C:cytoplasm"/>
    <property type="evidence" value="ECO:0007669"/>
    <property type="project" value="TreeGrafter"/>
</dbReference>
<dbReference type="OrthoDB" id="9787292at2"/>
<organism evidence="2 3">
    <name type="scientific">Jiangella asiatica</name>
    <dbReference type="NCBI Taxonomy" id="2530372"/>
    <lineage>
        <taxon>Bacteria</taxon>
        <taxon>Bacillati</taxon>
        <taxon>Actinomycetota</taxon>
        <taxon>Actinomycetes</taxon>
        <taxon>Jiangellales</taxon>
        <taxon>Jiangellaceae</taxon>
        <taxon>Jiangella</taxon>
    </lineage>
</organism>
<dbReference type="RefSeq" id="WP_131896154.1">
    <property type="nucleotide sequence ID" value="NZ_SMKZ01000021.1"/>
</dbReference>
<gene>
    <name evidence="2" type="ORF">E1269_15775</name>
</gene>
<name>A0A4V2Z2H5_9ACTN</name>
<comment type="caution">
    <text evidence="2">The sequence shown here is derived from an EMBL/GenBank/DDBJ whole genome shotgun (WGS) entry which is preliminary data.</text>
</comment>
<reference evidence="2 3" key="1">
    <citation type="submission" date="2019-03" db="EMBL/GenBank/DDBJ databases">
        <title>Draft genome sequences of novel Actinobacteria.</title>
        <authorList>
            <person name="Sahin N."/>
            <person name="Ay H."/>
            <person name="Saygin H."/>
        </authorList>
    </citation>
    <scope>NUCLEOTIDE SEQUENCE [LARGE SCALE GENOMIC DNA]</scope>
    <source>
        <strain evidence="2 3">5K138</strain>
    </source>
</reference>
<dbReference type="AlphaFoldDB" id="A0A4V2Z2H5"/>
<dbReference type="InterPro" id="IPR001509">
    <property type="entry name" value="Epimerase_deHydtase"/>
</dbReference>
<dbReference type="GO" id="GO:0004029">
    <property type="term" value="F:aldehyde dehydrogenase (NAD+) activity"/>
    <property type="evidence" value="ECO:0007669"/>
    <property type="project" value="TreeGrafter"/>
</dbReference>
<dbReference type="PANTHER" id="PTHR48079:SF6">
    <property type="entry name" value="NAD(P)-BINDING DOMAIN-CONTAINING PROTEIN-RELATED"/>
    <property type="match status" value="1"/>
</dbReference>